<comment type="caution">
    <text evidence="1">The sequence shown here is derived from an EMBL/GenBank/DDBJ whole genome shotgun (WGS) entry which is preliminary data.</text>
</comment>
<dbReference type="EMBL" id="JASPKY010000403">
    <property type="protein sequence ID" value="KAK9701962.1"/>
    <property type="molecule type" value="Genomic_DNA"/>
</dbReference>
<reference evidence="1 2" key="1">
    <citation type="journal article" date="2024" name="BMC Genomics">
        <title>De novo assembly and annotation of Popillia japonica's genome with initial clues to its potential as an invasive pest.</title>
        <authorList>
            <person name="Cucini C."/>
            <person name="Boschi S."/>
            <person name="Funari R."/>
            <person name="Cardaioli E."/>
            <person name="Iannotti N."/>
            <person name="Marturano G."/>
            <person name="Paoli F."/>
            <person name="Bruttini M."/>
            <person name="Carapelli A."/>
            <person name="Frati F."/>
            <person name="Nardi F."/>
        </authorList>
    </citation>
    <scope>NUCLEOTIDE SEQUENCE [LARGE SCALE GENOMIC DNA]</scope>
    <source>
        <strain evidence="1">DMR45628</strain>
    </source>
</reference>
<organism evidence="1 2">
    <name type="scientific">Popillia japonica</name>
    <name type="common">Japanese beetle</name>
    <dbReference type="NCBI Taxonomy" id="7064"/>
    <lineage>
        <taxon>Eukaryota</taxon>
        <taxon>Metazoa</taxon>
        <taxon>Ecdysozoa</taxon>
        <taxon>Arthropoda</taxon>
        <taxon>Hexapoda</taxon>
        <taxon>Insecta</taxon>
        <taxon>Pterygota</taxon>
        <taxon>Neoptera</taxon>
        <taxon>Endopterygota</taxon>
        <taxon>Coleoptera</taxon>
        <taxon>Polyphaga</taxon>
        <taxon>Scarabaeiformia</taxon>
        <taxon>Scarabaeidae</taxon>
        <taxon>Rutelinae</taxon>
        <taxon>Popillia</taxon>
    </lineage>
</organism>
<evidence type="ECO:0000313" key="1">
    <source>
        <dbReference type="EMBL" id="KAK9701962.1"/>
    </source>
</evidence>
<accession>A0AAW1JEU9</accession>
<keyword evidence="2" id="KW-1185">Reference proteome</keyword>
<gene>
    <name evidence="1" type="ORF">QE152_g30251</name>
</gene>
<evidence type="ECO:0000313" key="2">
    <source>
        <dbReference type="Proteomes" id="UP001458880"/>
    </source>
</evidence>
<dbReference type="Proteomes" id="UP001458880">
    <property type="component" value="Unassembled WGS sequence"/>
</dbReference>
<sequence length="136" mass="15604">MKYHTTWKQLRKSKILENHSVLMTNEASSSDMVETKEPNLIQILIREPPDQFKYPKRKTASVAAKFNTPPPNETITLTIVLLLFEPKLDKDSTLNTIKRGSSTEGLVPEEKSCQEKIQHNVEANKKKQNSHLHLLQ</sequence>
<dbReference type="AlphaFoldDB" id="A0AAW1JEU9"/>
<name>A0AAW1JEU9_POPJA</name>
<proteinExistence type="predicted"/>
<protein>
    <submittedName>
        <fullName evidence="1">Uncharacterized protein</fullName>
    </submittedName>
</protein>